<keyword evidence="1" id="KW-0479">Metal-binding</keyword>
<dbReference type="Pfam" id="PF01258">
    <property type="entry name" value="zf-dskA_traR"/>
    <property type="match status" value="1"/>
</dbReference>
<evidence type="ECO:0000256" key="3">
    <source>
        <dbReference type="ARBA" id="ARBA00022833"/>
    </source>
</evidence>
<dbReference type="PROSITE" id="PS51128">
    <property type="entry name" value="ZF_DKSA_2"/>
    <property type="match status" value="1"/>
</dbReference>
<gene>
    <name evidence="6" type="ORF">OW763_05120</name>
</gene>
<reference evidence="6" key="1">
    <citation type="submission" date="2022-12" db="EMBL/GenBank/DDBJ databases">
        <authorList>
            <person name="Wang J."/>
        </authorList>
    </citation>
    <scope>NUCLEOTIDE SEQUENCE</scope>
    <source>
        <strain evidence="6">HY-45-18</strain>
    </source>
</reference>
<dbReference type="EMBL" id="JAPQER010000002">
    <property type="protein sequence ID" value="MCY6483729.1"/>
    <property type="molecule type" value="Genomic_DNA"/>
</dbReference>
<keyword evidence="7" id="KW-1185">Reference proteome</keyword>
<dbReference type="SUPFAM" id="SSF109635">
    <property type="entry name" value="DnaK suppressor protein DksA, alpha-hairpin domain"/>
    <property type="match status" value="1"/>
</dbReference>
<evidence type="ECO:0000313" key="6">
    <source>
        <dbReference type="EMBL" id="MCY6483729.1"/>
    </source>
</evidence>
<sequence length="207" mass="24191">MNKVEMNYFKSKLLRERKKVEAILKQMEENGVINSNSEMASELSFYDNHPSDIATELFDKEKGIALKKNETNVLKEIDISLQNIQSGTYGKCKECGKEISEERLNFIPYTQYCVHCKKEQLNHMPAEKDNRPSEEAAVGKPFGYGYNDFKDQTKFDAEDTYQIVENFNKMNNVYDYGDYEYEDEDDVGFVEDIEKISNNQYRDQLPD</sequence>
<dbReference type="RefSeq" id="WP_268040004.1">
    <property type="nucleotide sequence ID" value="NZ_JAPQER010000002.1"/>
</dbReference>
<organism evidence="6 7">
    <name type="scientific">Clostridium aestuarii</name>
    <dbReference type="NCBI Taxonomy" id="338193"/>
    <lineage>
        <taxon>Bacteria</taxon>
        <taxon>Bacillati</taxon>
        <taxon>Bacillota</taxon>
        <taxon>Clostridia</taxon>
        <taxon>Eubacteriales</taxon>
        <taxon>Clostridiaceae</taxon>
        <taxon>Clostridium</taxon>
    </lineage>
</organism>
<dbReference type="InterPro" id="IPR000962">
    <property type="entry name" value="Znf_DskA_TraR"/>
</dbReference>
<keyword evidence="3" id="KW-0862">Zinc</keyword>
<dbReference type="NCBIfam" id="TIGR02890">
    <property type="entry name" value="bacill_yteA"/>
    <property type="match status" value="1"/>
</dbReference>
<evidence type="ECO:0000313" key="7">
    <source>
        <dbReference type="Proteomes" id="UP001078443"/>
    </source>
</evidence>
<keyword evidence="2" id="KW-0863">Zinc-finger</keyword>
<evidence type="ECO:0000256" key="1">
    <source>
        <dbReference type="ARBA" id="ARBA00022723"/>
    </source>
</evidence>
<dbReference type="PANTHER" id="PTHR33823">
    <property type="entry name" value="RNA POLYMERASE-BINDING TRANSCRIPTION FACTOR DKSA-RELATED"/>
    <property type="match status" value="1"/>
</dbReference>
<dbReference type="InterPro" id="IPR037187">
    <property type="entry name" value="DnaK_N"/>
</dbReference>
<name>A0ABT4CXM5_9CLOT</name>
<dbReference type="SUPFAM" id="SSF57716">
    <property type="entry name" value="Glucocorticoid receptor-like (DNA-binding domain)"/>
    <property type="match status" value="1"/>
</dbReference>
<accession>A0ABT4CXM5</accession>
<dbReference type="InterPro" id="IPR014240">
    <property type="entry name" value="YteA"/>
</dbReference>
<feature type="zinc finger region" description="dksA C4-type" evidence="4">
    <location>
        <begin position="92"/>
        <end position="116"/>
    </location>
</feature>
<feature type="domain" description="Zinc finger DksA/TraR C4-type" evidence="5">
    <location>
        <begin position="87"/>
        <end position="118"/>
    </location>
</feature>
<dbReference type="PANTHER" id="PTHR33823:SF4">
    <property type="entry name" value="GENERAL STRESS PROTEIN 16O"/>
    <property type="match status" value="1"/>
</dbReference>
<comment type="caution">
    <text evidence="6">The sequence shown here is derived from an EMBL/GenBank/DDBJ whole genome shotgun (WGS) entry which is preliminary data.</text>
</comment>
<dbReference type="Proteomes" id="UP001078443">
    <property type="component" value="Unassembled WGS sequence"/>
</dbReference>
<protein>
    <submittedName>
        <fullName evidence="6">TraR/DksA C4-type zinc finger protein</fullName>
    </submittedName>
</protein>
<proteinExistence type="predicted"/>
<evidence type="ECO:0000259" key="5">
    <source>
        <dbReference type="Pfam" id="PF01258"/>
    </source>
</evidence>
<dbReference type="Gene3D" id="1.20.120.910">
    <property type="entry name" value="DksA, coiled-coil domain"/>
    <property type="match status" value="1"/>
</dbReference>
<evidence type="ECO:0000256" key="2">
    <source>
        <dbReference type="ARBA" id="ARBA00022771"/>
    </source>
</evidence>
<evidence type="ECO:0000256" key="4">
    <source>
        <dbReference type="PROSITE-ProRule" id="PRU00510"/>
    </source>
</evidence>